<dbReference type="AlphaFoldDB" id="A0A1H4G3J3"/>
<dbReference type="STRING" id="408074.SAMN05660909_04852"/>
<evidence type="ECO:0000259" key="1">
    <source>
        <dbReference type="PROSITE" id="PS51186"/>
    </source>
</evidence>
<dbReference type="GO" id="GO:0016747">
    <property type="term" value="F:acyltransferase activity, transferring groups other than amino-acyl groups"/>
    <property type="evidence" value="ECO:0007669"/>
    <property type="project" value="InterPro"/>
</dbReference>
<dbReference type="Proteomes" id="UP000199656">
    <property type="component" value="Unassembled WGS sequence"/>
</dbReference>
<dbReference type="PANTHER" id="PTHR43610:SF1">
    <property type="entry name" value="N-ACETYLTRANSFERASE DOMAIN-CONTAINING PROTEIN"/>
    <property type="match status" value="1"/>
</dbReference>
<protein>
    <submittedName>
        <fullName evidence="2">Protein N-acetyltransferase, RimJ/RimL family</fullName>
    </submittedName>
</protein>
<proteinExistence type="predicted"/>
<dbReference type="InterPro" id="IPR016181">
    <property type="entry name" value="Acyl_CoA_acyltransferase"/>
</dbReference>
<name>A0A1H4G3J3_9BACT</name>
<accession>A0A1H4G3J3</accession>
<reference evidence="3" key="1">
    <citation type="submission" date="2016-10" db="EMBL/GenBank/DDBJ databases">
        <authorList>
            <person name="Varghese N."/>
            <person name="Submissions S."/>
        </authorList>
    </citation>
    <scope>NUCLEOTIDE SEQUENCE [LARGE SCALE GENOMIC DNA]</scope>
    <source>
        <strain evidence="3">DSM 23920</strain>
    </source>
</reference>
<keyword evidence="2" id="KW-0808">Transferase</keyword>
<evidence type="ECO:0000313" key="3">
    <source>
        <dbReference type="Proteomes" id="UP000199656"/>
    </source>
</evidence>
<dbReference type="EMBL" id="FNRL01000031">
    <property type="protein sequence ID" value="SEB03272.1"/>
    <property type="molecule type" value="Genomic_DNA"/>
</dbReference>
<sequence length="177" mass="20886">MQFDIQPILENDKIKLLPLQESDFDSLYAVASDKKIWEQHPNKDRWQEEVFRNFFEGAIKSKGAYKIIDKSNDVVIGSTRFYDYDEADNSIQIGYTFYSTKYWGTGINPMVKKLMLDYAFRYVDKVYFVIGADNLRSQIAIGRIGAKKIDEKEMSYYGEPPRHNFIYEIKKADWQKK</sequence>
<feature type="domain" description="N-acetyltransferase" evidence="1">
    <location>
        <begin position="14"/>
        <end position="173"/>
    </location>
</feature>
<dbReference type="OrthoDB" id="9795199at2"/>
<dbReference type="Gene3D" id="3.40.630.30">
    <property type="match status" value="1"/>
</dbReference>
<organism evidence="2 3">
    <name type="scientific">Chitinophaga terrae</name>
    <name type="common">ex Kim and Jung 2007</name>
    <dbReference type="NCBI Taxonomy" id="408074"/>
    <lineage>
        <taxon>Bacteria</taxon>
        <taxon>Pseudomonadati</taxon>
        <taxon>Bacteroidota</taxon>
        <taxon>Chitinophagia</taxon>
        <taxon>Chitinophagales</taxon>
        <taxon>Chitinophagaceae</taxon>
        <taxon>Chitinophaga</taxon>
    </lineage>
</organism>
<dbReference type="Pfam" id="PF13302">
    <property type="entry name" value="Acetyltransf_3"/>
    <property type="match status" value="1"/>
</dbReference>
<keyword evidence="3" id="KW-1185">Reference proteome</keyword>
<dbReference type="RefSeq" id="WP_089765002.1">
    <property type="nucleotide sequence ID" value="NZ_BKAT01000053.1"/>
</dbReference>
<gene>
    <name evidence="2" type="ORF">SAMN05660909_04852</name>
</gene>
<dbReference type="PROSITE" id="PS51186">
    <property type="entry name" value="GNAT"/>
    <property type="match status" value="1"/>
</dbReference>
<dbReference type="InterPro" id="IPR000182">
    <property type="entry name" value="GNAT_dom"/>
</dbReference>
<dbReference type="PANTHER" id="PTHR43610">
    <property type="entry name" value="BLL6696 PROTEIN"/>
    <property type="match status" value="1"/>
</dbReference>
<dbReference type="SUPFAM" id="SSF55729">
    <property type="entry name" value="Acyl-CoA N-acyltransferases (Nat)"/>
    <property type="match status" value="1"/>
</dbReference>
<evidence type="ECO:0000313" key="2">
    <source>
        <dbReference type="EMBL" id="SEB03272.1"/>
    </source>
</evidence>